<keyword evidence="3" id="KW-1185">Reference proteome</keyword>
<dbReference type="EMBL" id="JASAOG010000032">
    <property type="protein sequence ID" value="KAK0061058.1"/>
    <property type="molecule type" value="Genomic_DNA"/>
</dbReference>
<name>A0AAD8BVQ1_BIOPF</name>
<evidence type="ECO:0000313" key="3">
    <source>
        <dbReference type="Proteomes" id="UP001233172"/>
    </source>
</evidence>
<comment type="caution">
    <text evidence="2">The sequence shown here is derived from an EMBL/GenBank/DDBJ whole genome shotgun (WGS) entry which is preliminary data.</text>
</comment>
<dbReference type="Proteomes" id="UP001233172">
    <property type="component" value="Unassembled WGS sequence"/>
</dbReference>
<evidence type="ECO:0000313" key="2">
    <source>
        <dbReference type="EMBL" id="KAK0061058.1"/>
    </source>
</evidence>
<accession>A0AAD8BVQ1</accession>
<feature type="region of interest" description="Disordered" evidence="1">
    <location>
        <begin position="22"/>
        <end position="46"/>
    </location>
</feature>
<dbReference type="AlphaFoldDB" id="A0AAD8BVQ1"/>
<gene>
    <name evidence="2" type="ORF">Bpfe_009586</name>
</gene>
<proteinExistence type="predicted"/>
<reference evidence="2" key="1">
    <citation type="journal article" date="2023" name="PLoS Negl. Trop. Dis.">
        <title>A genome sequence for Biomphalaria pfeifferi, the major vector snail for the human-infecting parasite Schistosoma mansoni.</title>
        <authorList>
            <person name="Bu L."/>
            <person name="Lu L."/>
            <person name="Laidemitt M.R."/>
            <person name="Zhang S.M."/>
            <person name="Mutuku M."/>
            <person name="Mkoji G."/>
            <person name="Steinauer M."/>
            <person name="Loker E.S."/>
        </authorList>
    </citation>
    <scope>NUCLEOTIDE SEQUENCE</scope>
    <source>
        <strain evidence="2">KasaAsao</strain>
    </source>
</reference>
<sequence length="121" mass="13851">MLKTHRFKCLLEQLAHHEERRLSVIRGRRQGKTPSSLSPPPPPPSISQQFVRKLMGPRSQTMAGVTSARVPLRLVRRSSWRGGRPVSVLSAECVCECARLDLKYIRSGTFDWGLWHVRYCL</sequence>
<reference evidence="2" key="2">
    <citation type="submission" date="2023-04" db="EMBL/GenBank/DDBJ databases">
        <authorList>
            <person name="Bu L."/>
            <person name="Lu L."/>
            <person name="Laidemitt M.R."/>
            <person name="Zhang S.M."/>
            <person name="Mutuku M."/>
            <person name="Mkoji G."/>
            <person name="Steinauer M."/>
            <person name="Loker E.S."/>
        </authorList>
    </citation>
    <scope>NUCLEOTIDE SEQUENCE</scope>
    <source>
        <strain evidence="2">KasaAsao</strain>
        <tissue evidence="2">Whole Snail</tissue>
    </source>
</reference>
<organism evidence="2 3">
    <name type="scientific">Biomphalaria pfeifferi</name>
    <name type="common">Bloodfluke planorb</name>
    <name type="synonym">Freshwater snail</name>
    <dbReference type="NCBI Taxonomy" id="112525"/>
    <lineage>
        <taxon>Eukaryota</taxon>
        <taxon>Metazoa</taxon>
        <taxon>Spiralia</taxon>
        <taxon>Lophotrochozoa</taxon>
        <taxon>Mollusca</taxon>
        <taxon>Gastropoda</taxon>
        <taxon>Heterobranchia</taxon>
        <taxon>Euthyneura</taxon>
        <taxon>Panpulmonata</taxon>
        <taxon>Hygrophila</taxon>
        <taxon>Lymnaeoidea</taxon>
        <taxon>Planorbidae</taxon>
        <taxon>Biomphalaria</taxon>
    </lineage>
</organism>
<protein>
    <submittedName>
        <fullName evidence="2">Uncharacterized protein</fullName>
    </submittedName>
</protein>
<evidence type="ECO:0000256" key="1">
    <source>
        <dbReference type="SAM" id="MobiDB-lite"/>
    </source>
</evidence>